<dbReference type="InterPro" id="IPR052523">
    <property type="entry name" value="Trichothecene_AcTrans"/>
</dbReference>
<dbReference type="EMBL" id="LT629734">
    <property type="protein sequence ID" value="SDR87791.1"/>
    <property type="molecule type" value="Genomic_DNA"/>
</dbReference>
<reference evidence="3" key="1">
    <citation type="submission" date="2016-10" db="EMBL/GenBank/DDBJ databases">
        <authorList>
            <person name="Varghese N."/>
            <person name="Submissions S."/>
        </authorList>
    </citation>
    <scope>NUCLEOTIDE SEQUENCE [LARGE SCALE GENOMIC DNA]</scope>
    <source>
        <strain evidence="3">DSM 22965</strain>
    </source>
</reference>
<dbReference type="Proteomes" id="UP000199649">
    <property type="component" value="Chromosome I"/>
</dbReference>
<dbReference type="SUPFAM" id="SSF55729">
    <property type="entry name" value="Acyl-CoA N-acyltransferases (Nat)"/>
    <property type="match status" value="1"/>
</dbReference>
<organism evidence="2 3">
    <name type="scientific">Agrococcus carbonis</name>
    <dbReference type="NCBI Taxonomy" id="684552"/>
    <lineage>
        <taxon>Bacteria</taxon>
        <taxon>Bacillati</taxon>
        <taxon>Actinomycetota</taxon>
        <taxon>Actinomycetes</taxon>
        <taxon>Micrococcales</taxon>
        <taxon>Microbacteriaceae</taxon>
        <taxon>Agrococcus</taxon>
    </lineage>
</organism>
<evidence type="ECO:0000313" key="3">
    <source>
        <dbReference type="Proteomes" id="UP000199649"/>
    </source>
</evidence>
<dbReference type="InterPro" id="IPR000182">
    <property type="entry name" value="GNAT_dom"/>
</dbReference>
<dbReference type="PANTHER" id="PTHR42791:SF1">
    <property type="entry name" value="N-ACETYLTRANSFERASE DOMAIN-CONTAINING PROTEIN"/>
    <property type="match status" value="1"/>
</dbReference>
<dbReference type="InterPro" id="IPR016181">
    <property type="entry name" value="Acyl_CoA_acyltransferase"/>
</dbReference>
<proteinExistence type="predicted"/>
<dbReference type="OrthoDB" id="7057833at2"/>
<name>A0A1H1MLT8_9MICO</name>
<feature type="domain" description="N-acetyltransferase" evidence="1">
    <location>
        <begin position="4"/>
        <end position="204"/>
    </location>
</feature>
<accession>A0A1H1MLT8</accession>
<dbReference type="PROSITE" id="PS51186">
    <property type="entry name" value="GNAT"/>
    <property type="match status" value="1"/>
</dbReference>
<sequence>MPDPVVRAARRDEAPALAATLASAFGGTATFRWLIADDAARERLLPAFFESSLQHLLASPGAVLVAEAAGSPVAVAAWAPPGRWKAPWWRGLLSMPRLVRAADGATLREFGGKGPALERALEAAHPGEPHWYLSALGAAPAARGTGAGGALVEAGLRRSREQGLPAYLECVPELIGYYERFGFRVAHEIAIGGGAPDQVGMLAG</sequence>
<evidence type="ECO:0000259" key="1">
    <source>
        <dbReference type="PROSITE" id="PS51186"/>
    </source>
</evidence>
<evidence type="ECO:0000313" key="2">
    <source>
        <dbReference type="EMBL" id="SDR87791.1"/>
    </source>
</evidence>
<dbReference type="PANTHER" id="PTHR42791">
    <property type="entry name" value="GNAT FAMILY ACETYLTRANSFERASE"/>
    <property type="match status" value="1"/>
</dbReference>
<dbReference type="RefSeq" id="WP_092666012.1">
    <property type="nucleotide sequence ID" value="NZ_LT629734.1"/>
</dbReference>
<dbReference type="STRING" id="684552.SAMN04489719_1023"/>
<dbReference type="AlphaFoldDB" id="A0A1H1MLT8"/>
<dbReference type="Pfam" id="PF00583">
    <property type="entry name" value="Acetyltransf_1"/>
    <property type="match status" value="1"/>
</dbReference>
<dbReference type="GO" id="GO:0016747">
    <property type="term" value="F:acyltransferase activity, transferring groups other than amino-acyl groups"/>
    <property type="evidence" value="ECO:0007669"/>
    <property type="project" value="InterPro"/>
</dbReference>
<gene>
    <name evidence="2" type="ORF">SAMN04489719_1023</name>
</gene>
<keyword evidence="3" id="KW-1185">Reference proteome</keyword>
<protein>
    <submittedName>
        <fullName evidence="2">Acetyltransferase (GNAT) family protein</fullName>
    </submittedName>
</protein>
<dbReference type="Gene3D" id="3.40.630.30">
    <property type="match status" value="1"/>
</dbReference>
<keyword evidence="2" id="KW-0808">Transferase</keyword>